<reference evidence="1" key="1">
    <citation type="submission" date="2023-04" db="EMBL/GenBank/DDBJ databases">
        <title>Draft Genome sequencing of Naganishia species isolated from polar environments using Oxford Nanopore Technology.</title>
        <authorList>
            <person name="Leo P."/>
            <person name="Venkateswaran K."/>
        </authorList>
    </citation>
    <scope>NUCLEOTIDE SEQUENCE</scope>
    <source>
        <strain evidence="1">MNA-CCFEE 5261</strain>
    </source>
</reference>
<organism evidence="1 2">
    <name type="scientific">Naganishia cerealis</name>
    <dbReference type="NCBI Taxonomy" id="610337"/>
    <lineage>
        <taxon>Eukaryota</taxon>
        <taxon>Fungi</taxon>
        <taxon>Dikarya</taxon>
        <taxon>Basidiomycota</taxon>
        <taxon>Agaricomycotina</taxon>
        <taxon>Tremellomycetes</taxon>
        <taxon>Filobasidiales</taxon>
        <taxon>Filobasidiaceae</taxon>
        <taxon>Naganishia</taxon>
    </lineage>
</organism>
<keyword evidence="2" id="KW-1185">Reference proteome</keyword>
<evidence type="ECO:0000313" key="2">
    <source>
        <dbReference type="Proteomes" id="UP001241377"/>
    </source>
</evidence>
<comment type="caution">
    <text evidence="1">The sequence shown here is derived from an EMBL/GenBank/DDBJ whole genome shotgun (WGS) entry which is preliminary data.</text>
</comment>
<evidence type="ECO:0000313" key="1">
    <source>
        <dbReference type="EMBL" id="KAJ9093775.1"/>
    </source>
</evidence>
<sequence>MSLRCQQNPFVFVPDISLQGFRELWQNRIAKARNKFVDLQQELADYDIRSYLEELNQFDKFIEGEVRGEMWQDLHPDADFRQEAATAKKAFITLEAEVNASAAIASNIVKLEATGHVIKDDEKRFLADWKRQLRNGGANLSPQNKQRVMALSTKIEEAEDQFSDNIRNYDEKLELNVDELLGVPEDYLASHPANLMTGRVILEAKDAHMGPVSEYCQIQKTREKVYRFQSRTAEATNGPLLVKLLNLRARKADLLGYQNWAECQLQNTMAKSVANVTAFLEDAYEAIRPIAEREKEQIIEALKQKEGVVAQPWDMKYGLALLKNYQLGGFDIKSTRQYFQMSRVLPALLHLVELDLHTATYNNETEILDLVLATHRKYGTFEPDRGMKTHLSLWHLGMSEYAGRLYSYLFGKVICHDLFNEFQKGGNIMDPNVAKRYRTLVLEKVGSQDADDSVSGFLGRKYNSKAFQDWLNGAS</sequence>
<proteinExistence type="predicted"/>
<gene>
    <name evidence="1" type="ORF">QFC19_008215</name>
</gene>
<dbReference type="EMBL" id="JASBWR010000119">
    <property type="protein sequence ID" value="KAJ9093775.1"/>
    <property type="molecule type" value="Genomic_DNA"/>
</dbReference>
<protein>
    <submittedName>
        <fullName evidence="1">Uncharacterized protein</fullName>
    </submittedName>
</protein>
<dbReference type="Proteomes" id="UP001241377">
    <property type="component" value="Unassembled WGS sequence"/>
</dbReference>
<accession>A0ACC2V345</accession>
<name>A0ACC2V345_9TREE</name>